<evidence type="ECO:0000313" key="1">
    <source>
        <dbReference type="EMBL" id="VFU23215.1"/>
    </source>
</evidence>
<dbReference type="EMBL" id="CAADRP010000113">
    <property type="protein sequence ID" value="VFU23215.1"/>
    <property type="molecule type" value="Genomic_DNA"/>
</dbReference>
<dbReference type="AlphaFoldDB" id="A0A6N2KB55"/>
<reference evidence="1" key="1">
    <citation type="submission" date="2019-03" db="EMBL/GenBank/DDBJ databases">
        <authorList>
            <person name="Mank J."/>
            <person name="Almeida P."/>
        </authorList>
    </citation>
    <scope>NUCLEOTIDE SEQUENCE</scope>
    <source>
        <strain evidence="1">78183</strain>
    </source>
</reference>
<accession>A0A6N2KB55</accession>
<sequence>MDRSGSHAAETALKSLAMHLQYDEACSAMEETLTGLALDSLVFHRAKPSTIQAERLNLSTCLAQVNNSSNHQQGFPGLLKFLCVRHAEM</sequence>
<protein>
    <submittedName>
        <fullName evidence="1">Uncharacterized protein</fullName>
    </submittedName>
</protein>
<organism evidence="1">
    <name type="scientific">Salix viminalis</name>
    <name type="common">Common osier</name>
    <name type="synonym">Basket willow</name>
    <dbReference type="NCBI Taxonomy" id="40686"/>
    <lineage>
        <taxon>Eukaryota</taxon>
        <taxon>Viridiplantae</taxon>
        <taxon>Streptophyta</taxon>
        <taxon>Embryophyta</taxon>
        <taxon>Tracheophyta</taxon>
        <taxon>Spermatophyta</taxon>
        <taxon>Magnoliopsida</taxon>
        <taxon>eudicotyledons</taxon>
        <taxon>Gunneridae</taxon>
        <taxon>Pentapetalae</taxon>
        <taxon>rosids</taxon>
        <taxon>fabids</taxon>
        <taxon>Malpighiales</taxon>
        <taxon>Salicaceae</taxon>
        <taxon>Saliceae</taxon>
        <taxon>Salix</taxon>
    </lineage>
</organism>
<gene>
    <name evidence="1" type="ORF">SVIM_LOCUS32594</name>
</gene>
<proteinExistence type="predicted"/>
<name>A0A6N2KB55_SALVM</name>